<evidence type="ECO:0000313" key="6">
    <source>
        <dbReference type="EMBL" id="GCE06831.1"/>
    </source>
</evidence>
<comment type="cofactor">
    <cofactor evidence="1">
        <name>FAD</name>
        <dbReference type="ChEBI" id="CHEBI:57692"/>
    </cofactor>
</comment>
<protein>
    <submittedName>
        <fullName evidence="6">FAD-binding protein</fullName>
    </submittedName>
</protein>
<dbReference type="GO" id="GO:0071949">
    <property type="term" value="F:FAD binding"/>
    <property type="evidence" value="ECO:0007669"/>
    <property type="project" value="InterPro"/>
</dbReference>
<dbReference type="InterPro" id="IPR036318">
    <property type="entry name" value="FAD-bd_PCMH-like_sf"/>
</dbReference>
<evidence type="ECO:0000259" key="5">
    <source>
        <dbReference type="PROSITE" id="PS51387"/>
    </source>
</evidence>
<feature type="domain" description="FAD-binding PCMH-type" evidence="5">
    <location>
        <begin position="57"/>
        <end position="235"/>
    </location>
</feature>
<accession>A0A401ZIZ3</accession>
<name>A0A401ZIZ3_9CHLR</name>
<evidence type="ECO:0000313" key="7">
    <source>
        <dbReference type="Proteomes" id="UP000287224"/>
    </source>
</evidence>
<dbReference type="OrthoDB" id="9767256at2"/>
<dbReference type="InterPro" id="IPR006094">
    <property type="entry name" value="Oxid_FAD_bind_N"/>
</dbReference>
<dbReference type="Pfam" id="PF02913">
    <property type="entry name" value="FAD-oxidase_C"/>
    <property type="match status" value="1"/>
</dbReference>
<gene>
    <name evidence="6" type="primary">glcD</name>
    <name evidence="6" type="ORF">KDAU_41600</name>
</gene>
<sequence length="489" mass="52772">MSIVEQTAAMNAEPLYTRMSETTKAAVVQELQQRLGKAHVLHTPYDVALYEYDASIERARPDIVVLPSSNREVAEIVRIAGRYGVPVVPRGAGTGLSGGAIPIYGGIVIAFARMNRILSIDYDNLCAIVEPGVVNIHLSQALNPHGYAYVPDPSSQRSCTIGGNVGENAGGPHTLIYGVTTNHVMGLEIVTPEGEIVEIGGETSDLPGYDLTGLLIGSEGTLCIVTRIIVRIVPMAEAVKTMVGVFDTMEDASNTVSEIIASGVIPAAIEMMDQMILQAVEADTHAGYPMDAAAVLLMETEGLREGVEDQLAQIVTICEKNHARVIRIAADEAERQLLWAGRKNAFGAVGRISPEFYVQDGVVPRTQLPYVLNCISEICQRYNLKVGNVFHAGDGNLHPLILFDSQVEGEVERVRMAGHEILEICAAVGGTITGEHGVGLEKQAEMALIFSEADLRTMQQVRAAWNPRQLFNPGKLFPLPGRCAELRQI</sequence>
<dbReference type="RefSeq" id="WP_126597726.1">
    <property type="nucleotide sequence ID" value="NZ_BIFQ01000001.1"/>
</dbReference>
<dbReference type="Pfam" id="PF01565">
    <property type="entry name" value="FAD_binding_4"/>
    <property type="match status" value="1"/>
</dbReference>
<dbReference type="GO" id="GO:0016491">
    <property type="term" value="F:oxidoreductase activity"/>
    <property type="evidence" value="ECO:0007669"/>
    <property type="project" value="UniProtKB-KW"/>
</dbReference>
<dbReference type="Gene3D" id="1.10.45.10">
    <property type="entry name" value="Vanillyl-alcohol Oxidase, Chain A, domain 4"/>
    <property type="match status" value="1"/>
</dbReference>
<evidence type="ECO:0000256" key="2">
    <source>
        <dbReference type="ARBA" id="ARBA00022630"/>
    </source>
</evidence>
<dbReference type="PROSITE" id="PS51387">
    <property type="entry name" value="FAD_PCMH"/>
    <property type="match status" value="1"/>
</dbReference>
<keyword evidence="7" id="KW-1185">Reference proteome</keyword>
<evidence type="ECO:0000256" key="3">
    <source>
        <dbReference type="ARBA" id="ARBA00022827"/>
    </source>
</evidence>
<dbReference type="SUPFAM" id="SSF55103">
    <property type="entry name" value="FAD-linked oxidases, C-terminal domain"/>
    <property type="match status" value="1"/>
</dbReference>
<dbReference type="InterPro" id="IPR051914">
    <property type="entry name" value="FAD-linked_OxidoTrans_Type4"/>
</dbReference>
<dbReference type="PANTHER" id="PTHR42934:SF1">
    <property type="entry name" value="GLYCOLATE OXIDASE SUBUNIT GLCD"/>
    <property type="match status" value="1"/>
</dbReference>
<dbReference type="Gene3D" id="3.30.70.2190">
    <property type="match status" value="1"/>
</dbReference>
<dbReference type="PANTHER" id="PTHR42934">
    <property type="entry name" value="GLYCOLATE OXIDASE SUBUNIT GLCD"/>
    <property type="match status" value="1"/>
</dbReference>
<dbReference type="InterPro" id="IPR016167">
    <property type="entry name" value="FAD-bd_PCMH_sub1"/>
</dbReference>
<keyword evidence="4" id="KW-0560">Oxidoreductase</keyword>
<proteinExistence type="predicted"/>
<dbReference type="Gene3D" id="3.30.70.2740">
    <property type="match status" value="1"/>
</dbReference>
<reference evidence="7" key="1">
    <citation type="submission" date="2018-12" db="EMBL/GenBank/DDBJ databases">
        <title>Tengunoibacter tsumagoiensis gen. nov., sp. nov., Dictyobacter kobayashii sp. nov., D. alpinus sp. nov., and D. joshuensis sp. nov. and description of Dictyobacteraceae fam. nov. within the order Ktedonobacterales isolated from Tengu-no-mugimeshi.</title>
        <authorList>
            <person name="Wang C.M."/>
            <person name="Zheng Y."/>
            <person name="Sakai Y."/>
            <person name="Toyoda A."/>
            <person name="Minakuchi Y."/>
            <person name="Abe K."/>
            <person name="Yokota A."/>
            <person name="Yabe S."/>
        </authorList>
    </citation>
    <scope>NUCLEOTIDE SEQUENCE [LARGE SCALE GENOMIC DNA]</scope>
    <source>
        <strain evidence="7">S-27</strain>
    </source>
</reference>
<dbReference type="EMBL" id="BIFQ01000001">
    <property type="protein sequence ID" value="GCE06831.1"/>
    <property type="molecule type" value="Genomic_DNA"/>
</dbReference>
<evidence type="ECO:0000256" key="4">
    <source>
        <dbReference type="ARBA" id="ARBA00023002"/>
    </source>
</evidence>
<dbReference type="InterPro" id="IPR016166">
    <property type="entry name" value="FAD-bd_PCMH"/>
</dbReference>
<keyword evidence="2" id="KW-0285">Flavoprotein</keyword>
<organism evidence="6 7">
    <name type="scientific">Dictyobacter aurantiacus</name>
    <dbReference type="NCBI Taxonomy" id="1936993"/>
    <lineage>
        <taxon>Bacteria</taxon>
        <taxon>Bacillati</taxon>
        <taxon>Chloroflexota</taxon>
        <taxon>Ktedonobacteria</taxon>
        <taxon>Ktedonobacterales</taxon>
        <taxon>Dictyobacteraceae</taxon>
        <taxon>Dictyobacter</taxon>
    </lineage>
</organism>
<dbReference type="AlphaFoldDB" id="A0A401ZIZ3"/>
<dbReference type="InterPro" id="IPR004113">
    <property type="entry name" value="FAD-bd_oxidored_4_C"/>
</dbReference>
<dbReference type="Gene3D" id="3.30.465.10">
    <property type="match status" value="1"/>
</dbReference>
<dbReference type="Proteomes" id="UP000287224">
    <property type="component" value="Unassembled WGS sequence"/>
</dbReference>
<keyword evidence="3" id="KW-0274">FAD</keyword>
<comment type="caution">
    <text evidence="6">The sequence shown here is derived from an EMBL/GenBank/DDBJ whole genome shotgun (WGS) entry which is preliminary data.</text>
</comment>
<dbReference type="InterPro" id="IPR016169">
    <property type="entry name" value="FAD-bd_PCMH_sub2"/>
</dbReference>
<dbReference type="Gene3D" id="3.30.43.10">
    <property type="entry name" value="Uridine Diphospho-n-acetylenolpyruvylglucosamine Reductase, domain 2"/>
    <property type="match status" value="1"/>
</dbReference>
<dbReference type="InterPro" id="IPR016171">
    <property type="entry name" value="Vanillyl_alc_oxidase_C-sub2"/>
</dbReference>
<evidence type="ECO:0000256" key="1">
    <source>
        <dbReference type="ARBA" id="ARBA00001974"/>
    </source>
</evidence>
<dbReference type="SUPFAM" id="SSF56176">
    <property type="entry name" value="FAD-binding/transporter-associated domain-like"/>
    <property type="match status" value="1"/>
</dbReference>
<dbReference type="InterPro" id="IPR016164">
    <property type="entry name" value="FAD-linked_Oxase-like_C"/>
</dbReference>